<name>A0A151HYD2_9HYME</name>
<evidence type="ECO:0000256" key="1">
    <source>
        <dbReference type="SAM" id="Coils"/>
    </source>
</evidence>
<evidence type="ECO:0000313" key="3">
    <source>
        <dbReference type="Proteomes" id="UP000078540"/>
    </source>
</evidence>
<dbReference type="STRING" id="520822.A0A151HYD2"/>
<feature type="coiled-coil region" evidence="1">
    <location>
        <begin position="93"/>
        <end position="125"/>
    </location>
</feature>
<proteinExistence type="predicted"/>
<dbReference type="AlphaFoldDB" id="A0A151HYD2"/>
<sequence length="150" mass="19124">MLRYVIRKEKLMIKFMREMEKNISKWMKKMNKNMIEQIEQMRKKWKEEKLKMEKRRKKRGINKWDANKMNSRKKEIMIKKRDLSVEIFIDNDLTKMKREMQKQLNDRAKEEREREEKQYENKLHKIFVKDKWLQWNKTEKRIEEDKGRRE</sequence>
<reference evidence="2 3" key="1">
    <citation type="submission" date="2015-09" db="EMBL/GenBank/DDBJ databases">
        <title>Atta colombica WGS genome.</title>
        <authorList>
            <person name="Nygaard S."/>
            <person name="Hu H."/>
            <person name="Boomsma J."/>
            <person name="Zhang G."/>
        </authorList>
    </citation>
    <scope>NUCLEOTIDE SEQUENCE [LARGE SCALE GENOMIC DNA]</scope>
    <source>
        <strain evidence="2">Treedump-2</strain>
        <tissue evidence="2">Whole body</tissue>
    </source>
</reference>
<keyword evidence="1" id="KW-0175">Coiled coil</keyword>
<organism evidence="2 3">
    <name type="scientific">Atta colombica</name>
    <dbReference type="NCBI Taxonomy" id="520822"/>
    <lineage>
        <taxon>Eukaryota</taxon>
        <taxon>Metazoa</taxon>
        <taxon>Ecdysozoa</taxon>
        <taxon>Arthropoda</taxon>
        <taxon>Hexapoda</taxon>
        <taxon>Insecta</taxon>
        <taxon>Pterygota</taxon>
        <taxon>Neoptera</taxon>
        <taxon>Endopterygota</taxon>
        <taxon>Hymenoptera</taxon>
        <taxon>Apocrita</taxon>
        <taxon>Aculeata</taxon>
        <taxon>Formicoidea</taxon>
        <taxon>Formicidae</taxon>
        <taxon>Myrmicinae</taxon>
        <taxon>Atta</taxon>
    </lineage>
</organism>
<evidence type="ECO:0000313" key="2">
    <source>
        <dbReference type="EMBL" id="KYM76684.1"/>
    </source>
</evidence>
<accession>A0A151HYD2</accession>
<keyword evidence="3" id="KW-1185">Reference proteome</keyword>
<dbReference type="Proteomes" id="UP000078540">
    <property type="component" value="Unassembled WGS sequence"/>
</dbReference>
<gene>
    <name evidence="2" type="ORF">ALC53_12922</name>
</gene>
<protein>
    <submittedName>
        <fullName evidence="2">Uncharacterized protein</fullName>
    </submittedName>
</protein>
<feature type="coiled-coil region" evidence="1">
    <location>
        <begin position="28"/>
        <end position="55"/>
    </location>
</feature>
<dbReference type="EMBL" id="KQ976723">
    <property type="protein sequence ID" value="KYM76684.1"/>
    <property type="molecule type" value="Genomic_DNA"/>
</dbReference>